<protein>
    <submittedName>
        <fullName evidence="4">Uncharacterized protein</fullName>
    </submittedName>
</protein>
<evidence type="ECO:0000313" key="5">
    <source>
        <dbReference type="Proteomes" id="UP000053958"/>
    </source>
</evidence>
<evidence type="ECO:0000256" key="3">
    <source>
        <dbReference type="SAM" id="Phobius"/>
    </source>
</evidence>
<feature type="transmembrane region" description="Helical" evidence="3">
    <location>
        <begin position="229"/>
        <end position="250"/>
    </location>
</feature>
<feature type="coiled-coil region" evidence="1">
    <location>
        <begin position="181"/>
        <end position="222"/>
    </location>
</feature>
<dbReference type="OrthoDB" id="5419542at2759"/>
<evidence type="ECO:0000313" key="4">
    <source>
        <dbReference type="EMBL" id="KKA25715.1"/>
    </source>
</evidence>
<keyword evidence="3" id="KW-0472">Membrane</keyword>
<dbReference type="STRING" id="1408163.A0A0F4Z5X3"/>
<proteinExistence type="predicted"/>
<keyword evidence="1" id="KW-0175">Coiled coil</keyword>
<feature type="region of interest" description="Disordered" evidence="2">
    <location>
        <begin position="1"/>
        <end position="60"/>
    </location>
</feature>
<keyword evidence="3" id="KW-0812">Transmembrane</keyword>
<keyword evidence="3" id="KW-1133">Transmembrane helix</keyword>
<sequence>MNQLASAGGARSLLPSKTFGREKDKDGDNGLLKPSTTNESSRSQWSSRPSSVLSTGSRKGSFVEENDLNERLGLIRRKEVKTMEDLEKERQKRERAEESLRATLSSIGTLATDITRRLDYTYYNLLERFSTLHAIIDSFQELVNSGSALYDDFQRETRNMDHDYRKQLEEFKGFEPQVRKIEALEKRMNAGRAKFEELGNRLNAVREEIEGWERREGEWQARVSRRLRIMWAVMGTAIVVLIIAIIVQSWPTPDAPSDANALSRVEMSLRQPLNAVDPHSQDMTGIPSLKIPQGDERALSWMSPLRSETTEAGNRGTVSTHSLAAATETKENQSDDDDPLRIFDEL</sequence>
<accession>A0A0F4Z5X3</accession>
<evidence type="ECO:0000256" key="2">
    <source>
        <dbReference type="SAM" id="MobiDB-lite"/>
    </source>
</evidence>
<gene>
    <name evidence="4" type="ORF">T310_0271</name>
</gene>
<dbReference type="RefSeq" id="XP_013332327.1">
    <property type="nucleotide sequence ID" value="XM_013476873.1"/>
</dbReference>
<dbReference type="Proteomes" id="UP000053958">
    <property type="component" value="Unassembled WGS sequence"/>
</dbReference>
<reference evidence="4 5" key="1">
    <citation type="submission" date="2015-04" db="EMBL/GenBank/DDBJ databases">
        <authorList>
            <person name="Heijne W.H."/>
            <person name="Fedorova N.D."/>
            <person name="Nierman W.C."/>
            <person name="Vollebregt A.W."/>
            <person name="Zhao Z."/>
            <person name="Wu L."/>
            <person name="Kumar M."/>
            <person name="Stam H."/>
            <person name="van den Berg M.A."/>
            <person name="Pel H.J."/>
        </authorList>
    </citation>
    <scope>NUCLEOTIDE SEQUENCE [LARGE SCALE GENOMIC DNA]</scope>
    <source>
        <strain evidence="4 5">CBS 393.64</strain>
    </source>
</reference>
<feature type="compositionally biased region" description="Polar residues" evidence="2">
    <location>
        <begin position="306"/>
        <end position="322"/>
    </location>
</feature>
<dbReference type="GeneID" id="25312326"/>
<dbReference type="AlphaFoldDB" id="A0A0F4Z5X3"/>
<dbReference type="EMBL" id="LASV01000014">
    <property type="protein sequence ID" value="KKA25715.1"/>
    <property type="molecule type" value="Genomic_DNA"/>
</dbReference>
<feature type="compositionally biased region" description="Basic and acidic residues" evidence="2">
    <location>
        <begin position="328"/>
        <end position="346"/>
    </location>
</feature>
<keyword evidence="5" id="KW-1185">Reference proteome</keyword>
<feature type="compositionally biased region" description="Basic and acidic residues" evidence="2">
    <location>
        <begin position="19"/>
        <end position="28"/>
    </location>
</feature>
<comment type="caution">
    <text evidence="4">The sequence shown here is derived from an EMBL/GenBank/DDBJ whole genome shotgun (WGS) entry which is preliminary data.</text>
</comment>
<feature type="coiled-coil region" evidence="1">
    <location>
        <begin position="76"/>
        <end position="106"/>
    </location>
</feature>
<feature type="compositionally biased region" description="Low complexity" evidence="2">
    <location>
        <begin position="35"/>
        <end position="54"/>
    </location>
</feature>
<feature type="region of interest" description="Disordered" evidence="2">
    <location>
        <begin position="306"/>
        <end position="346"/>
    </location>
</feature>
<name>A0A0F4Z5X3_RASE3</name>
<organism evidence="4 5">
    <name type="scientific">Rasamsonia emersonii (strain ATCC 16479 / CBS 393.64 / IMI 116815)</name>
    <dbReference type="NCBI Taxonomy" id="1408163"/>
    <lineage>
        <taxon>Eukaryota</taxon>
        <taxon>Fungi</taxon>
        <taxon>Dikarya</taxon>
        <taxon>Ascomycota</taxon>
        <taxon>Pezizomycotina</taxon>
        <taxon>Eurotiomycetes</taxon>
        <taxon>Eurotiomycetidae</taxon>
        <taxon>Eurotiales</taxon>
        <taxon>Trichocomaceae</taxon>
        <taxon>Rasamsonia</taxon>
    </lineage>
</organism>
<evidence type="ECO:0000256" key="1">
    <source>
        <dbReference type="SAM" id="Coils"/>
    </source>
</evidence>